<dbReference type="InterPro" id="IPR023395">
    <property type="entry name" value="MCP_dom_sf"/>
</dbReference>
<dbReference type="AlphaFoldDB" id="A0A9N8UXU8"/>
<keyword evidence="5" id="KW-0677">Repeat</keyword>
<evidence type="ECO:0000256" key="1">
    <source>
        <dbReference type="ARBA" id="ARBA00004225"/>
    </source>
</evidence>
<comment type="subcellular location">
    <subcellularLocation>
        <location evidence="1">Mitochondrion membrane</location>
        <topology evidence="1">Multi-pass membrane protein</topology>
    </subcellularLocation>
</comment>
<keyword evidence="12" id="KW-1185">Reference proteome</keyword>
<dbReference type="InterPro" id="IPR002067">
    <property type="entry name" value="MCP"/>
</dbReference>
<proteinExistence type="inferred from homology"/>
<evidence type="ECO:0000256" key="10">
    <source>
        <dbReference type="RuleBase" id="RU000488"/>
    </source>
</evidence>
<keyword evidence="7" id="KW-0496">Mitochondrion</keyword>
<accession>A0A9N8UXU8</accession>
<sequence>MSEKKKDPVLYSLAAGLIAGGIEATITYPTEFVKTQLQLQDGSSTGKKFKGPIDCAISTVRAKGPFALYKGLSALVIGTAAKAGVRFLTYDQLKSLLQDKDGKVSGPKSMLAGLGAGMVEATLVVTPTETIKTKLIHDTTREKPQYKGMVHGIRTIVATEGLGGIYRGLFPVMMRQGANQAVRFSTYSTLKQEFQKYSSTSPEQPLPWAVTFGMGAIAGIVTVYSTMPLDVIKTKMQGLRAKELYKNSFHCGWRVLTEEGVPAFWKGATPRLGRLLVSGGIIFTIYEQVIEGFRKLEKLKMKG</sequence>
<evidence type="ECO:0000256" key="8">
    <source>
        <dbReference type="ARBA" id="ARBA00023136"/>
    </source>
</evidence>
<dbReference type="SUPFAM" id="SSF103506">
    <property type="entry name" value="Mitochondrial carrier"/>
    <property type="match status" value="1"/>
</dbReference>
<dbReference type="PROSITE" id="PS50920">
    <property type="entry name" value="SOLCAR"/>
    <property type="match status" value="3"/>
</dbReference>
<comment type="similarity">
    <text evidence="2 10">Belongs to the mitochondrial carrier (TC 2.A.29) family.</text>
</comment>
<dbReference type="PANTHER" id="PTHR45788">
    <property type="entry name" value="SUCCINATE/FUMARATE MITOCHONDRIAL TRANSPORTER-RELATED"/>
    <property type="match status" value="1"/>
</dbReference>
<dbReference type="GO" id="GO:0006843">
    <property type="term" value="P:mitochondrial citrate transmembrane transport"/>
    <property type="evidence" value="ECO:0007669"/>
    <property type="project" value="TreeGrafter"/>
</dbReference>
<keyword evidence="3 10" id="KW-0813">Transport</keyword>
<gene>
    <name evidence="11" type="ORF">DEBURN_LOCUS923</name>
</gene>
<dbReference type="FunFam" id="1.50.40.10:FF:000007">
    <property type="entry name" value="Mitochondrial tricarboxylate transport protein-like"/>
    <property type="match status" value="1"/>
</dbReference>
<dbReference type="PRINTS" id="PR00926">
    <property type="entry name" value="MITOCARRIER"/>
</dbReference>
<dbReference type="InterPro" id="IPR018108">
    <property type="entry name" value="MCP_transmembrane"/>
</dbReference>
<evidence type="ECO:0000313" key="11">
    <source>
        <dbReference type="EMBL" id="CAG8435768.1"/>
    </source>
</evidence>
<dbReference type="Proteomes" id="UP000789706">
    <property type="component" value="Unassembled WGS sequence"/>
</dbReference>
<organism evidence="11 12">
    <name type="scientific">Diversispora eburnea</name>
    <dbReference type="NCBI Taxonomy" id="1213867"/>
    <lineage>
        <taxon>Eukaryota</taxon>
        <taxon>Fungi</taxon>
        <taxon>Fungi incertae sedis</taxon>
        <taxon>Mucoromycota</taxon>
        <taxon>Glomeromycotina</taxon>
        <taxon>Glomeromycetes</taxon>
        <taxon>Diversisporales</taxon>
        <taxon>Diversisporaceae</taxon>
        <taxon>Diversispora</taxon>
    </lineage>
</organism>
<evidence type="ECO:0000313" key="12">
    <source>
        <dbReference type="Proteomes" id="UP000789706"/>
    </source>
</evidence>
<feature type="repeat" description="Solcar" evidence="9">
    <location>
        <begin position="107"/>
        <end position="193"/>
    </location>
</feature>
<dbReference type="GO" id="GO:0071913">
    <property type="term" value="F:citrate secondary active transmembrane transporter activity"/>
    <property type="evidence" value="ECO:0007669"/>
    <property type="project" value="TreeGrafter"/>
</dbReference>
<evidence type="ECO:0000256" key="9">
    <source>
        <dbReference type="PROSITE-ProRule" id="PRU00282"/>
    </source>
</evidence>
<feature type="repeat" description="Solcar" evidence="9">
    <location>
        <begin position="206"/>
        <end position="292"/>
    </location>
</feature>
<dbReference type="OrthoDB" id="44467at2759"/>
<evidence type="ECO:0000256" key="5">
    <source>
        <dbReference type="ARBA" id="ARBA00022737"/>
    </source>
</evidence>
<evidence type="ECO:0000256" key="2">
    <source>
        <dbReference type="ARBA" id="ARBA00006375"/>
    </source>
</evidence>
<dbReference type="Pfam" id="PF00153">
    <property type="entry name" value="Mito_carr"/>
    <property type="match status" value="3"/>
</dbReference>
<dbReference type="GO" id="GO:0031966">
    <property type="term" value="C:mitochondrial membrane"/>
    <property type="evidence" value="ECO:0007669"/>
    <property type="project" value="UniProtKB-SubCell"/>
</dbReference>
<keyword evidence="8 9" id="KW-0472">Membrane</keyword>
<evidence type="ECO:0000256" key="3">
    <source>
        <dbReference type="ARBA" id="ARBA00022448"/>
    </source>
</evidence>
<dbReference type="InterPro" id="IPR049563">
    <property type="entry name" value="TXTP-like"/>
</dbReference>
<evidence type="ECO:0000256" key="7">
    <source>
        <dbReference type="ARBA" id="ARBA00023128"/>
    </source>
</evidence>
<dbReference type="EMBL" id="CAJVPK010000033">
    <property type="protein sequence ID" value="CAG8435768.1"/>
    <property type="molecule type" value="Genomic_DNA"/>
</dbReference>
<reference evidence="11" key="1">
    <citation type="submission" date="2021-06" db="EMBL/GenBank/DDBJ databases">
        <authorList>
            <person name="Kallberg Y."/>
            <person name="Tangrot J."/>
            <person name="Rosling A."/>
        </authorList>
    </citation>
    <scope>NUCLEOTIDE SEQUENCE</scope>
    <source>
        <strain evidence="11">AZ414A</strain>
    </source>
</reference>
<comment type="caution">
    <text evidence="11">The sequence shown here is derived from an EMBL/GenBank/DDBJ whole genome shotgun (WGS) entry which is preliminary data.</text>
</comment>
<evidence type="ECO:0000256" key="6">
    <source>
        <dbReference type="ARBA" id="ARBA00022989"/>
    </source>
</evidence>
<feature type="repeat" description="Solcar" evidence="9">
    <location>
        <begin position="7"/>
        <end position="96"/>
    </location>
</feature>
<dbReference type="PANTHER" id="PTHR45788:SF4">
    <property type="entry name" value="TRICARBOXYLATE TRANSPORT PROTEIN, MITOCHONDRIAL"/>
    <property type="match status" value="1"/>
</dbReference>
<keyword evidence="6" id="KW-1133">Transmembrane helix</keyword>
<dbReference type="Gene3D" id="1.50.40.10">
    <property type="entry name" value="Mitochondrial carrier domain"/>
    <property type="match status" value="1"/>
</dbReference>
<keyword evidence="4 9" id="KW-0812">Transmembrane</keyword>
<protein>
    <submittedName>
        <fullName evidence="11">6222_t:CDS:1</fullName>
    </submittedName>
</protein>
<name>A0A9N8UXU8_9GLOM</name>
<evidence type="ECO:0000256" key="4">
    <source>
        <dbReference type="ARBA" id="ARBA00022692"/>
    </source>
</evidence>